<gene>
    <name evidence="1" type="ORF">MRATA1EN3_LOCUS18772</name>
</gene>
<proteinExistence type="predicted"/>
<evidence type="ECO:0000313" key="1">
    <source>
        <dbReference type="EMBL" id="CAI9707559.1"/>
    </source>
</evidence>
<reference evidence="1" key="1">
    <citation type="submission" date="2023-05" db="EMBL/GenBank/DDBJ databases">
        <authorList>
            <consortium name="ELIXIR-Norway"/>
        </authorList>
    </citation>
    <scope>NUCLEOTIDE SEQUENCE</scope>
</reference>
<sequence length="247" mass="26417">MRPPRHLGPPERPALRGCAPGRGSDPGAPTLLTPVGSIDEAPGPMAETGQHPEKQREAMHPIRGPTLRKLRFWLAGGRKALQCPITLKSARAGTRLPKQTQTAPSAVAARVAGGKWQKLTLVTEAGRDLWEDRQASSGTQGGWGSAGAAGSGEHNHAPGTRRHPSSAPLRGRTAPPRAMAAAFREARHHHGSEPPITQPRALLLEVTAEDTATTARPQGHRARSPHQWLCRDPPSDATPDTRHPHEL</sequence>
<evidence type="ECO:0000313" key="2">
    <source>
        <dbReference type="Proteomes" id="UP001162501"/>
    </source>
</evidence>
<accession>A0ACB0F4G3</accession>
<organism evidence="1 2">
    <name type="scientific">Rangifer tarandus platyrhynchus</name>
    <name type="common">Svalbard reindeer</name>
    <dbReference type="NCBI Taxonomy" id="3082113"/>
    <lineage>
        <taxon>Eukaryota</taxon>
        <taxon>Metazoa</taxon>
        <taxon>Chordata</taxon>
        <taxon>Craniata</taxon>
        <taxon>Vertebrata</taxon>
        <taxon>Euteleostomi</taxon>
        <taxon>Mammalia</taxon>
        <taxon>Eutheria</taxon>
        <taxon>Laurasiatheria</taxon>
        <taxon>Artiodactyla</taxon>
        <taxon>Ruminantia</taxon>
        <taxon>Pecora</taxon>
        <taxon>Cervidae</taxon>
        <taxon>Odocoileinae</taxon>
        <taxon>Rangifer</taxon>
    </lineage>
</organism>
<protein>
    <submittedName>
        <fullName evidence="1">Uncharacterized protein</fullName>
    </submittedName>
</protein>
<name>A0ACB0F4G3_RANTA</name>
<dbReference type="EMBL" id="OX596114">
    <property type="protein sequence ID" value="CAI9707559.1"/>
    <property type="molecule type" value="Genomic_DNA"/>
</dbReference>
<dbReference type="Proteomes" id="UP001162501">
    <property type="component" value="Chromosome 30"/>
</dbReference>